<dbReference type="EMBL" id="VDDC01000008">
    <property type="protein sequence ID" value="TNH40522.1"/>
    <property type="molecule type" value="Genomic_DNA"/>
</dbReference>
<evidence type="ECO:0000313" key="2">
    <source>
        <dbReference type="EMBL" id="TNH40522.1"/>
    </source>
</evidence>
<organism evidence="2 3">
    <name type="scientific">Paracoccus haeundaensis</name>
    <dbReference type="NCBI Taxonomy" id="225362"/>
    <lineage>
        <taxon>Bacteria</taxon>
        <taxon>Pseudomonadati</taxon>
        <taxon>Pseudomonadota</taxon>
        <taxon>Alphaproteobacteria</taxon>
        <taxon>Rhodobacterales</taxon>
        <taxon>Paracoccaceae</taxon>
        <taxon>Paracoccus</taxon>
    </lineage>
</organism>
<comment type="caution">
    <text evidence="2">The sequence shown here is derived from an EMBL/GenBank/DDBJ whole genome shotgun (WGS) entry which is preliminary data.</text>
</comment>
<dbReference type="Proteomes" id="UP000304880">
    <property type="component" value="Unassembled WGS sequence"/>
</dbReference>
<sequence length="545" mass="59731">MKRRSVLMLGAAFGLQAAIGMPLTARAATRTEPGGIAVGLSGISDWGASQPFIDVMRQSREWMGRSEAEFVSHTNAQLREGGHLDADGWPVSIPDGSTAVGTIILCDLSADDISVNGHYRMTWDGTGDVRINGTGTNVTTGPGWAEFDYVASDTGIVAIDIVRQDAADPARNFRCIHQDLQAEYDAGQIFRPEWLALIGGFRVIRLMDWMATNDSTLSEWDDRPRLTSATWTLGVPVEVMVALANQLGIDPWFCFPHLATDDHITRFATLVRDSLDPGLTAWYEFSNEVWNFQFGQTQWALQQAEAQWPGQGDGWMQYYGGRAAEMAVLLDAVYADAPDRLRKVITAHTAWIDLNHAMLDAPLWVADGPDRRAPKTHFDAYAVTGYFDGGIGRPANLSLIRSWRDMGDARAFDLMAEQVADGRHVAGEEGGTTIATLEEVWAAQHAIAQEAGLFLVMYEGGSHIVPDRAAIDADPELFDFLERFHYSDQMGALYRRAIDGFGAAGGAFFNAFVEVSGPGPAGFWGARRHVGDDNPRWRAIADSRA</sequence>
<accession>A0A5C4R9C6</accession>
<gene>
    <name evidence="2" type="ORF">FHD67_04770</name>
</gene>
<keyword evidence="3" id="KW-1185">Reference proteome</keyword>
<reference evidence="2 3" key="1">
    <citation type="submission" date="2019-06" db="EMBL/GenBank/DDBJ databases">
        <authorList>
            <person name="Li J."/>
        </authorList>
    </citation>
    <scope>NUCLEOTIDE SEQUENCE [LARGE SCALE GENOMIC DNA]</scope>
    <source>
        <strain evidence="2 3">CGMCC 1.8012</strain>
    </source>
</reference>
<dbReference type="RefSeq" id="WP_139598000.1">
    <property type="nucleotide sequence ID" value="NZ_VDDC01000008.1"/>
</dbReference>
<feature type="signal peptide" evidence="1">
    <location>
        <begin position="1"/>
        <end position="27"/>
    </location>
</feature>
<keyword evidence="1" id="KW-0732">Signal</keyword>
<evidence type="ECO:0008006" key="4">
    <source>
        <dbReference type="Google" id="ProtNLM"/>
    </source>
</evidence>
<name>A0A5C4R9C6_9RHOB</name>
<dbReference type="AlphaFoldDB" id="A0A5C4R9C6"/>
<evidence type="ECO:0000256" key="1">
    <source>
        <dbReference type="SAM" id="SignalP"/>
    </source>
</evidence>
<evidence type="ECO:0000313" key="3">
    <source>
        <dbReference type="Proteomes" id="UP000304880"/>
    </source>
</evidence>
<protein>
    <recommendedName>
        <fullName evidence="4">Cellulose-binding protein</fullName>
    </recommendedName>
</protein>
<proteinExistence type="predicted"/>
<feature type="chain" id="PRO_5022864170" description="Cellulose-binding protein" evidence="1">
    <location>
        <begin position="28"/>
        <end position="545"/>
    </location>
</feature>